<dbReference type="RefSeq" id="WP_377148630.1">
    <property type="nucleotide sequence ID" value="NZ_JBHSUS010000001.1"/>
</dbReference>
<gene>
    <name evidence="3" type="ORF">ACFP85_09130</name>
</gene>
<dbReference type="GO" id="GO:0016491">
    <property type="term" value="F:oxidoreductase activity"/>
    <property type="evidence" value="ECO:0007669"/>
    <property type="project" value="UniProtKB-KW"/>
</dbReference>
<dbReference type="InterPro" id="IPR011041">
    <property type="entry name" value="Quinoprot_gluc/sorb_DH_b-prop"/>
</dbReference>
<reference evidence="4" key="1">
    <citation type="journal article" date="2019" name="Int. J. Syst. Evol. Microbiol.">
        <title>The Global Catalogue of Microorganisms (GCM) 10K type strain sequencing project: providing services to taxonomists for standard genome sequencing and annotation.</title>
        <authorList>
            <consortium name="The Broad Institute Genomics Platform"/>
            <consortium name="The Broad Institute Genome Sequencing Center for Infectious Disease"/>
            <person name="Wu L."/>
            <person name="Ma J."/>
        </authorList>
    </citation>
    <scope>NUCLEOTIDE SEQUENCE [LARGE SCALE GENOMIC DNA]</scope>
    <source>
        <strain evidence="4">CGMCC 1.16031</strain>
    </source>
</reference>
<accession>A0ABW1XLS6</accession>
<dbReference type="EMBL" id="JBHSUS010000001">
    <property type="protein sequence ID" value="MFC6440307.1"/>
    <property type="molecule type" value="Genomic_DNA"/>
</dbReference>
<evidence type="ECO:0000256" key="1">
    <source>
        <dbReference type="SAM" id="SignalP"/>
    </source>
</evidence>
<feature type="chain" id="PRO_5045221169" evidence="1">
    <location>
        <begin position="25"/>
        <end position="372"/>
    </location>
</feature>
<evidence type="ECO:0000259" key="2">
    <source>
        <dbReference type="Pfam" id="PF07995"/>
    </source>
</evidence>
<dbReference type="InterPro" id="IPR012938">
    <property type="entry name" value="Glc/Sorbosone_DH"/>
</dbReference>
<evidence type="ECO:0000313" key="3">
    <source>
        <dbReference type="EMBL" id="MFC6440307.1"/>
    </source>
</evidence>
<feature type="domain" description="Glucose/Sorbosone dehydrogenase" evidence="2">
    <location>
        <begin position="43"/>
        <end position="367"/>
    </location>
</feature>
<comment type="caution">
    <text evidence="3">The sequence shown here is derived from an EMBL/GenBank/DDBJ whole genome shotgun (WGS) entry which is preliminary data.</text>
</comment>
<dbReference type="EC" id="1.1.5.-" evidence="3"/>
<sequence length="372" mass="41258">MSASKWIACVSALTALVFSSLSGAAQKQPPEFSVEVLHHDLYYPRTLLILDADTLLVGDHQGRLHLYHQGKLLRWINGPDDVLDEGHGGILDIKHARDYATSGRLFITYSAKREDGNVTRLISASLGEDKLENIQHILDAEPAISTPVHFGAKVVQLADNSLILTVGEGFDYRESAQLTNTRLGKLLRVMPDGSVPTDNPFTGQDGYDPYLFTLGHRNPQGLVLHSKSGTLFAHEHGPAGGDELNIINADQNYGWPVITYGRDYSGAQITPYRVYPGMQQPLVDWTPSIAPSSMIEYQGEMFPEFAGDLLVTTLKSRELRWVQLEGNKVVAQKSMLNYLTERLRDIEVDTHGALILLTDGENGRILRVTRKE</sequence>
<feature type="signal peptide" evidence="1">
    <location>
        <begin position="1"/>
        <end position="24"/>
    </location>
</feature>
<dbReference type="Gene3D" id="2.120.10.30">
    <property type="entry name" value="TolB, C-terminal domain"/>
    <property type="match status" value="1"/>
</dbReference>
<keyword evidence="4" id="KW-1185">Reference proteome</keyword>
<protein>
    <submittedName>
        <fullName evidence="3">PQQ-dependent sugar dehydrogenase</fullName>
        <ecNumber evidence="3">1.1.5.-</ecNumber>
    </submittedName>
</protein>
<dbReference type="SUPFAM" id="SSF50952">
    <property type="entry name" value="Soluble quinoprotein glucose dehydrogenase"/>
    <property type="match status" value="1"/>
</dbReference>
<dbReference type="Proteomes" id="UP001596364">
    <property type="component" value="Unassembled WGS sequence"/>
</dbReference>
<organism evidence="3 4">
    <name type="scientific">Pseudobowmanella zhangzhouensis</name>
    <dbReference type="NCBI Taxonomy" id="1537679"/>
    <lineage>
        <taxon>Bacteria</taxon>
        <taxon>Pseudomonadati</taxon>
        <taxon>Pseudomonadota</taxon>
        <taxon>Gammaproteobacteria</taxon>
        <taxon>Alteromonadales</taxon>
        <taxon>Alteromonadaceae</taxon>
    </lineage>
</organism>
<dbReference type="PANTHER" id="PTHR19328:SF75">
    <property type="entry name" value="ALDOSE SUGAR DEHYDROGENASE YLII"/>
    <property type="match status" value="1"/>
</dbReference>
<dbReference type="PANTHER" id="PTHR19328">
    <property type="entry name" value="HEDGEHOG-INTERACTING PROTEIN"/>
    <property type="match status" value="1"/>
</dbReference>
<proteinExistence type="predicted"/>
<keyword evidence="1" id="KW-0732">Signal</keyword>
<keyword evidence="3" id="KW-0560">Oxidoreductase</keyword>
<dbReference type="InterPro" id="IPR011042">
    <property type="entry name" value="6-blade_b-propeller_TolB-like"/>
</dbReference>
<evidence type="ECO:0000313" key="4">
    <source>
        <dbReference type="Proteomes" id="UP001596364"/>
    </source>
</evidence>
<dbReference type="Pfam" id="PF07995">
    <property type="entry name" value="GSDH"/>
    <property type="match status" value="1"/>
</dbReference>
<name>A0ABW1XLS6_9ALTE</name>